<dbReference type="InterPro" id="IPR036513">
    <property type="entry name" value="STAS_dom_sf"/>
</dbReference>
<evidence type="ECO:0000313" key="5">
    <source>
        <dbReference type="Proteomes" id="UP000008315"/>
    </source>
</evidence>
<dbReference type="SUPFAM" id="SSF52091">
    <property type="entry name" value="SpoIIaa-like"/>
    <property type="match status" value="1"/>
</dbReference>
<dbReference type="Pfam" id="PF01740">
    <property type="entry name" value="STAS"/>
    <property type="match status" value="1"/>
</dbReference>
<feature type="domain" description="STAS" evidence="3">
    <location>
        <begin position="26"/>
        <end position="116"/>
    </location>
</feature>
<gene>
    <name evidence="4" type="ordered locus">MEALZ_2212</name>
</gene>
<evidence type="ECO:0000259" key="3">
    <source>
        <dbReference type="PROSITE" id="PS50801"/>
    </source>
</evidence>
<name>G4STE2_META2</name>
<keyword evidence="5" id="KW-1185">Reference proteome</keyword>
<dbReference type="KEGG" id="mah:MEALZ_2212"/>
<accession>G4STE2</accession>
<reference evidence="5" key="1">
    <citation type="journal article" date="2012" name="J. Bacteriol.">
        <title>Genome sequence of the haloalkaliphilic methanotrophic bacterium Methylomicrobium alcaliphilum 20Z.</title>
        <authorList>
            <person name="Vuilleumier S."/>
            <person name="Khmelenina V.N."/>
            <person name="Bringel F."/>
            <person name="Reshetnikov A.S."/>
            <person name="Lajus A."/>
            <person name="Mangenot S."/>
            <person name="Rouy Z."/>
            <person name="Op den Camp H.J."/>
            <person name="Jetten M.S."/>
            <person name="Dispirito A.A."/>
            <person name="Dunfield P."/>
            <person name="Klotz M.G."/>
            <person name="Semrau J.D."/>
            <person name="Stein L.Y."/>
            <person name="Barbe V."/>
            <person name="Medigue C."/>
            <person name="Trotsenko Y.A."/>
            <person name="Kalyuzhnaya M.G."/>
        </authorList>
    </citation>
    <scope>NUCLEOTIDE SEQUENCE [LARGE SCALE GENOMIC DNA]</scope>
    <source>
        <strain evidence="5">DSM 19304 / NCIMB 14124 / VKM B-2133 / 20Z</strain>
    </source>
</reference>
<dbReference type="Gene3D" id="3.30.750.24">
    <property type="entry name" value="STAS domain"/>
    <property type="match status" value="1"/>
</dbReference>
<dbReference type="AlphaFoldDB" id="G4STE2"/>
<evidence type="ECO:0000313" key="4">
    <source>
        <dbReference type="EMBL" id="CCE23898.1"/>
    </source>
</evidence>
<dbReference type="InterPro" id="IPR003658">
    <property type="entry name" value="Anti-sigma_ant"/>
</dbReference>
<dbReference type="CDD" id="cd07043">
    <property type="entry name" value="STAS_anti-anti-sigma_factors"/>
    <property type="match status" value="1"/>
</dbReference>
<dbReference type="EMBL" id="FO082060">
    <property type="protein sequence ID" value="CCE23898.1"/>
    <property type="molecule type" value="Genomic_DNA"/>
</dbReference>
<dbReference type="Proteomes" id="UP000008315">
    <property type="component" value="Chromosome"/>
</dbReference>
<dbReference type="PANTHER" id="PTHR33495">
    <property type="entry name" value="ANTI-SIGMA FACTOR ANTAGONIST TM_1081-RELATED-RELATED"/>
    <property type="match status" value="1"/>
</dbReference>
<evidence type="ECO:0000256" key="2">
    <source>
        <dbReference type="RuleBase" id="RU003749"/>
    </source>
</evidence>
<dbReference type="PROSITE" id="PS50801">
    <property type="entry name" value="STAS"/>
    <property type="match status" value="1"/>
</dbReference>
<protein>
    <recommendedName>
        <fullName evidence="2">Anti-sigma factor antagonist</fullName>
    </recommendedName>
</protein>
<dbReference type="PANTHER" id="PTHR33495:SF2">
    <property type="entry name" value="ANTI-SIGMA FACTOR ANTAGONIST TM_1081-RELATED"/>
    <property type="match status" value="1"/>
</dbReference>
<sequence>MNIKYMNLTQQQLDGFNVLHINEERIDAHNSSDLKAFIIDMIEEGEPNIVVQLQQVKFIDSSGLGALLAGFKHATAKSGKLALSNLQPQVLSMFELTRLNRVFEIYNNLDEATTSES</sequence>
<comment type="similarity">
    <text evidence="1 2">Belongs to the anti-sigma-factor antagonist family.</text>
</comment>
<dbReference type="NCBIfam" id="TIGR00377">
    <property type="entry name" value="ant_ant_sig"/>
    <property type="match status" value="1"/>
</dbReference>
<dbReference type="PATRIC" id="fig|271065.3.peg.2274"/>
<dbReference type="InterPro" id="IPR002645">
    <property type="entry name" value="STAS_dom"/>
</dbReference>
<dbReference type="STRING" id="1091494.MEALZ_2212"/>
<proteinExistence type="inferred from homology"/>
<evidence type="ECO:0000256" key="1">
    <source>
        <dbReference type="ARBA" id="ARBA00009013"/>
    </source>
</evidence>
<dbReference type="GO" id="GO:0043856">
    <property type="term" value="F:anti-sigma factor antagonist activity"/>
    <property type="evidence" value="ECO:0007669"/>
    <property type="project" value="InterPro"/>
</dbReference>
<dbReference type="HOGENOM" id="CLU_115403_6_2_6"/>
<organism evidence="4 5">
    <name type="scientific">Methylotuvimicrobium alcaliphilum (strain DSM 19304 / NCIMB 14124 / VKM B-2133 / 20Z)</name>
    <name type="common">Methylomicrobium alcaliphilum</name>
    <dbReference type="NCBI Taxonomy" id="1091494"/>
    <lineage>
        <taxon>Bacteria</taxon>
        <taxon>Pseudomonadati</taxon>
        <taxon>Pseudomonadota</taxon>
        <taxon>Gammaproteobacteria</taxon>
        <taxon>Methylococcales</taxon>
        <taxon>Methylococcaceae</taxon>
        <taxon>Methylotuvimicrobium</taxon>
    </lineage>
</organism>